<dbReference type="AlphaFoldDB" id="A0A7W2A933"/>
<dbReference type="EMBL" id="JACEIQ010000010">
    <property type="protein sequence ID" value="MBA4494809.1"/>
    <property type="molecule type" value="Genomic_DNA"/>
</dbReference>
<name>A0A7W2A933_9BACL</name>
<dbReference type="Pfam" id="PF10977">
    <property type="entry name" value="DUF2797"/>
    <property type="match status" value="1"/>
</dbReference>
<reference evidence="1 2" key="1">
    <citation type="submission" date="2020-07" db="EMBL/GenBank/DDBJ databases">
        <authorList>
            <person name="Feng H."/>
        </authorList>
    </citation>
    <scope>NUCLEOTIDE SEQUENCE [LARGE SCALE GENOMIC DNA]</scope>
    <source>
        <strain evidence="2">s-10</strain>
    </source>
</reference>
<dbReference type="RefSeq" id="WP_181752054.1">
    <property type="nucleotide sequence ID" value="NZ_JACEIQ010000010.1"/>
</dbReference>
<comment type="caution">
    <text evidence="1">The sequence shown here is derived from an EMBL/GenBank/DDBJ whole genome shotgun (WGS) entry which is preliminary data.</text>
</comment>
<keyword evidence="2" id="KW-1185">Reference proteome</keyword>
<gene>
    <name evidence="1" type="ORF">H1191_10875</name>
</gene>
<proteinExistence type="predicted"/>
<protein>
    <submittedName>
        <fullName evidence="1">DUF2797 domain-containing protein</fullName>
    </submittedName>
</protein>
<evidence type="ECO:0000313" key="1">
    <source>
        <dbReference type="EMBL" id="MBA4494809.1"/>
    </source>
</evidence>
<evidence type="ECO:0000313" key="2">
    <source>
        <dbReference type="Proteomes" id="UP000535491"/>
    </source>
</evidence>
<organism evidence="1 2">
    <name type="scientific">Paenactinomyces guangxiensis</name>
    <dbReference type="NCBI Taxonomy" id="1490290"/>
    <lineage>
        <taxon>Bacteria</taxon>
        <taxon>Bacillati</taxon>
        <taxon>Bacillota</taxon>
        <taxon>Bacilli</taxon>
        <taxon>Bacillales</taxon>
        <taxon>Thermoactinomycetaceae</taxon>
        <taxon>Paenactinomyces</taxon>
    </lineage>
</organism>
<dbReference type="InterPro" id="IPR021246">
    <property type="entry name" value="DUF2797"/>
</dbReference>
<dbReference type="Proteomes" id="UP000535491">
    <property type="component" value="Unassembled WGS sequence"/>
</dbReference>
<sequence length="263" mass="30618">MEYIGYLTSLRHEPSDPVNYYAEFNHTPVSLNQHLGEEIEIAFLDEKACCHCGRKIKKTYNNGYCYKCLIQLPENDLCIVKPELCHYHKGTCRDSRFGDRHCMQPHIVYLALSSDVKVGITRKTNMLKRWIDQGAVRAIPFLEVPARKTAGEIEVYLARFIKDKTNWRKMLKNETADHDLFQIKADLLDQLPSEYKKYLIEEPELHEFRYPHITTPEKITSLSLDKQSVIKGKLTGIKAQYLILDTGVFHVRKHTGYKVAFRL</sequence>
<accession>A0A7W2A933</accession>